<name>A0A9P1DJN0_9DINO</name>
<protein>
    <submittedName>
        <fullName evidence="10">Synaptic vesicle 2-related protein (SV2-related protein)</fullName>
    </submittedName>
</protein>
<proteinExistence type="predicted"/>
<dbReference type="PROSITE" id="PS50850">
    <property type="entry name" value="MFS"/>
    <property type="match status" value="1"/>
</dbReference>
<evidence type="ECO:0000259" key="8">
    <source>
        <dbReference type="PROSITE" id="PS50850"/>
    </source>
</evidence>
<evidence type="ECO:0000313" key="9">
    <source>
        <dbReference type="EMBL" id="CAI4011391.1"/>
    </source>
</evidence>
<feature type="transmembrane region" description="Helical" evidence="7">
    <location>
        <begin position="112"/>
        <end position="130"/>
    </location>
</feature>
<dbReference type="EMBL" id="CAMXCT030005101">
    <property type="protein sequence ID" value="CAL4798703.1"/>
    <property type="molecule type" value="Genomic_DNA"/>
</dbReference>
<feature type="domain" description="Major facilitator superfamily (MFS) profile" evidence="8">
    <location>
        <begin position="112"/>
        <end position="528"/>
    </location>
</feature>
<dbReference type="Pfam" id="PF00083">
    <property type="entry name" value="Sugar_tr"/>
    <property type="match status" value="1"/>
</dbReference>
<feature type="transmembrane region" description="Helical" evidence="7">
    <location>
        <begin position="392"/>
        <end position="410"/>
    </location>
</feature>
<evidence type="ECO:0000256" key="3">
    <source>
        <dbReference type="ARBA" id="ARBA00022692"/>
    </source>
</evidence>
<organism evidence="9">
    <name type="scientific">Cladocopium goreaui</name>
    <dbReference type="NCBI Taxonomy" id="2562237"/>
    <lineage>
        <taxon>Eukaryota</taxon>
        <taxon>Sar</taxon>
        <taxon>Alveolata</taxon>
        <taxon>Dinophyceae</taxon>
        <taxon>Suessiales</taxon>
        <taxon>Symbiodiniaceae</taxon>
        <taxon>Cladocopium</taxon>
    </lineage>
</organism>
<feature type="transmembrane region" description="Helical" evidence="7">
    <location>
        <begin position="235"/>
        <end position="258"/>
    </location>
</feature>
<evidence type="ECO:0000256" key="2">
    <source>
        <dbReference type="ARBA" id="ARBA00022448"/>
    </source>
</evidence>
<feature type="transmembrane region" description="Helical" evidence="7">
    <location>
        <begin position="351"/>
        <end position="371"/>
    </location>
</feature>
<gene>
    <name evidence="9" type="ORF">C1SCF055_LOCUS36561</name>
</gene>
<comment type="subcellular location">
    <subcellularLocation>
        <location evidence="1">Membrane</location>
        <topology evidence="1">Multi-pass membrane protein</topology>
    </subcellularLocation>
</comment>
<accession>A0A9P1DJN0</accession>
<keyword evidence="3 7" id="KW-0812">Transmembrane</keyword>
<keyword evidence="5 7" id="KW-0472">Membrane</keyword>
<evidence type="ECO:0000256" key="1">
    <source>
        <dbReference type="ARBA" id="ARBA00004141"/>
    </source>
</evidence>
<dbReference type="EMBL" id="CAMXCT020005101">
    <property type="protein sequence ID" value="CAL1164766.1"/>
    <property type="molecule type" value="Genomic_DNA"/>
</dbReference>
<dbReference type="GO" id="GO:0016020">
    <property type="term" value="C:membrane"/>
    <property type="evidence" value="ECO:0007669"/>
    <property type="project" value="UniProtKB-SubCell"/>
</dbReference>
<keyword evidence="11" id="KW-1185">Reference proteome</keyword>
<dbReference type="EMBL" id="CAMXCT010005101">
    <property type="protein sequence ID" value="CAI4011391.1"/>
    <property type="molecule type" value="Genomic_DNA"/>
</dbReference>
<comment type="caution">
    <text evidence="9">The sequence shown here is derived from an EMBL/GenBank/DDBJ whole genome shotgun (WGS) entry which is preliminary data.</text>
</comment>
<reference evidence="10 11" key="2">
    <citation type="submission" date="2024-05" db="EMBL/GenBank/DDBJ databases">
        <authorList>
            <person name="Chen Y."/>
            <person name="Shah S."/>
            <person name="Dougan E. K."/>
            <person name="Thang M."/>
            <person name="Chan C."/>
        </authorList>
    </citation>
    <scope>NUCLEOTIDE SEQUENCE [LARGE SCALE GENOMIC DNA]</scope>
</reference>
<feature type="region of interest" description="Disordered" evidence="6">
    <location>
        <begin position="1"/>
        <end position="61"/>
    </location>
</feature>
<feature type="transmembrane region" description="Helical" evidence="7">
    <location>
        <begin position="150"/>
        <end position="170"/>
    </location>
</feature>
<evidence type="ECO:0000256" key="6">
    <source>
        <dbReference type="SAM" id="MobiDB-lite"/>
    </source>
</evidence>
<evidence type="ECO:0000256" key="4">
    <source>
        <dbReference type="ARBA" id="ARBA00022989"/>
    </source>
</evidence>
<sequence>MNHSGRLLYPAPGTVPQAPLLPTGVPTEAAPTTTQTSNGSLSSILSRKSPRSPRSPKSERRVSFARVAGTATYHVDDEPPELLTQDSLWKLNPISVDEAIFEAGVGRTQYKLLLICGLAFCSDAAEVTFLSYVTEVLRCDWGLTSYEESLITSAVFAGMVVGAPVWGWIADHHGRRRSFILSSTVITIFGFATALSQGFWSLVAMRGMVGIGVAGLPVGFDILAEALPSESRGVFLMYIEYFWTLGSIWVNIIAWCMLERYGWQVFTAMAALPTLIASVAGALMLPESPRWLVDMDREDEAARIVVKWAKDNGEPMKSLYLKKVDNHTENVSALDLCRRSALRWKTFAHGVVWFGFGVGYYGVVMLLPRIFKNPAESSAQALCNLSFDNQDLVIASSMEIVGVLIATFTIDSPGRVPTQGFAYIMTGICSLMLGFRELGSVFLIVVASLGRCAAMLACCATWVQCPELFPTTVRGEAHSLMNLLSKIGAFLAPFVISDMFTQVQCGSMMCAISLMAAAFAFSLPETAGEELSAASEVAETAYADSDLSDLSSEE</sequence>
<keyword evidence="2" id="KW-0813">Transport</keyword>
<dbReference type="InterPro" id="IPR020846">
    <property type="entry name" value="MFS_dom"/>
</dbReference>
<feature type="compositionally biased region" description="Polar residues" evidence="6">
    <location>
        <begin position="30"/>
        <end position="39"/>
    </location>
</feature>
<evidence type="ECO:0000256" key="5">
    <source>
        <dbReference type="ARBA" id="ARBA00023136"/>
    </source>
</evidence>
<reference evidence="9" key="1">
    <citation type="submission" date="2022-10" db="EMBL/GenBank/DDBJ databases">
        <authorList>
            <person name="Chen Y."/>
            <person name="Dougan E. K."/>
            <person name="Chan C."/>
            <person name="Rhodes N."/>
            <person name="Thang M."/>
        </authorList>
    </citation>
    <scope>NUCLEOTIDE SEQUENCE</scope>
</reference>
<dbReference type="AlphaFoldDB" id="A0A9P1DJN0"/>
<dbReference type="PANTHER" id="PTHR23511:SF34">
    <property type="entry name" value="SYNAPTIC VESICLE GLYCOPROTEIN 2"/>
    <property type="match status" value="1"/>
</dbReference>
<feature type="transmembrane region" description="Helical" evidence="7">
    <location>
        <begin position="265"/>
        <end position="285"/>
    </location>
</feature>
<dbReference type="InterPro" id="IPR036259">
    <property type="entry name" value="MFS_trans_sf"/>
</dbReference>
<evidence type="ECO:0000313" key="11">
    <source>
        <dbReference type="Proteomes" id="UP001152797"/>
    </source>
</evidence>
<dbReference type="PANTHER" id="PTHR23511">
    <property type="entry name" value="SYNAPTIC VESICLE GLYCOPROTEIN 2"/>
    <property type="match status" value="1"/>
</dbReference>
<dbReference type="SUPFAM" id="SSF103473">
    <property type="entry name" value="MFS general substrate transporter"/>
    <property type="match status" value="1"/>
</dbReference>
<evidence type="ECO:0000256" key="7">
    <source>
        <dbReference type="SAM" id="Phobius"/>
    </source>
</evidence>
<dbReference type="GO" id="GO:0022857">
    <property type="term" value="F:transmembrane transporter activity"/>
    <property type="evidence" value="ECO:0007669"/>
    <property type="project" value="InterPro"/>
</dbReference>
<evidence type="ECO:0000313" key="10">
    <source>
        <dbReference type="EMBL" id="CAL4798703.1"/>
    </source>
</evidence>
<dbReference type="OrthoDB" id="425067at2759"/>
<keyword evidence="4 7" id="KW-1133">Transmembrane helix</keyword>
<dbReference type="Gene3D" id="1.20.1250.20">
    <property type="entry name" value="MFS general substrate transporter like domains"/>
    <property type="match status" value="1"/>
</dbReference>
<feature type="transmembrane region" description="Helical" evidence="7">
    <location>
        <begin position="416"/>
        <end position="435"/>
    </location>
</feature>
<feature type="transmembrane region" description="Helical" evidence="7">
    <location>
        <begin position="179"/>
        <end position="200"/>
    </location>
</feature>
<dbReference type="Proteomes" id="UP001152797">
    <property type="component" value="Unassembled WGS sequence"/>
</dbReference>
<dbReference type="InterPro" id="IPR005828">
    <property type="entry name" value="MFS_sugar_transport-like"/>
</dbReference>